<accession>A0A939ELF0</accession>
<name>A0A939ELF0_9HYPH</name>
<evidence type="ECO:0000313" key="1">
    <source>
        <dbReference type="EMBL" id="MBO0344860.1"/>
    </source>
</evidence>
<proteinExistence type="predicted"/>
<evidence type="ECO:0000313" key="2">
    <source>
        <dbReference type="Proteomes" id="UP000664779"/>
    </source>
</evidence>
<reference evidence="1" key="1">
    <citation type="submission" date="2021-03" db="EMBL/GenBank/DDBJ databases">
        <title>Roseibium sp. CAU 1637 isolated from Incheon.</title>
        <authorList>
            <person name="Kim W."/>
        </authorList>
    </citation>
    <scope>NUCLEOTIDE SEQUENCE</scope>
    <source>
        <strain evidence="1">CAU 1637</strain>
    </source>
</reference>
<dbReference type="Pfam" id="PF10098">
    <property type="entry name" value="DUF2336"/>
    <property type="match status" value="1"/>
</dbReference>
<dbReference type="InterPro" id="IPR019285">
    <property type="entry name" value="DUF2336"/>
</dbReference>
<organism evidence="1 2">
    <name type="scientific">Roseibium limicola</name>
    <dbReference type="NCBI Taxonomy" id="2816037"/>
    <lineage>
        <taxon>Bacteria</taxon>
        <taxon>Pseudomonadati</taxon>
        <taxon>Pseudomonadota</taxon>
        <taxon>Alphaproteobacteria</taxon>
        <taxon>Hyphomicrobiales</taxon>
        <taxon>Stappiaceae</taxon>
        <taxon>Roseibium</taxon>
    </lineage>
</organism>
<keyword evidence="2" id="KW-1185">Reference proteome</keyword>
<dbReference type="AlphaFoldDB" id="A0A939ELF0"/>
<gene>
    <name evidence="1" type="ORF">J0X15_06505</name>
</gene>
<protein>
    <submittedName>
        <fullName evidence="1">DUF2336 domain-containing protein</fullName>
    </submittedName>
</protein>
<sequence>MLIPHLLTWLQTADDLSRVQAASALARAWIESDLNERDRDAARSALILLVDDRCSAVRRALCAEFAHSDSTPRAVLFGLLQGEDDVAVEMLQNSPLLGDGDLIVVLGDEGERRQCAVASRPQVSAALAAAIAEIASAEACECLLGNRGAHFVPRTLRRLVERFGHDHGVRHLLLDRSDITLAHRYDLLMRQMLETMTGCFGETLTRPEDLPDGVVEETSDRIVLQSVEMVSSSDLTLLIDHLRQSGRLTTRLLLRAVCCGRLRFFAQAMSALSKVPVGRVSQVLSGVRGAAMQALLRKAGLPVRSHQTFQLAVAVLRSERADFTRDLGLTEARNLTEILLAELQDEALGENGDILSFLRGFALDVSRLEARAYLKKTMQAQIGQASAA</sequence>
<dbReference type="PIRSF" id="PIRSF035865">
    <property type="entry name" value="UCP035865"/>
    <property type="match status" value="1"/>
</dbReference>
<dbReference type="EMBL" id="JAFLNF010000002">
    <property type="protein sequence ID" value="MBO0344860.1"/>
    <property type="molecule type" value="Genomic_DNA"/>
</dbReference>
<dbReference type="InterPro" id="IPR014598">
    <property type="entry name" value="UCP035865"/>
</dbReference>
<comment type="caution">
    <text evidence="1">The sequence shown here is derived from an EMBL/GenBank/DDBJ whole genome shotgun (WGS) entry which is preliminary data.</text>
</comment>
<dbReference type="Proteomes" id="UP000664779">
    <property type="component" value="Unassembled WGS sequence"/>
</dbReference>
<dbReference type="RefSeq" id="WP_206939054.1">
    <property type="nucleotide sequence ID" value="NZ_JAFLNF010000002.1"/>
</dbReference>